<comment type="caution">
    <text evidence="14">The sequence shown here is derived from an EMBL/GenBank/DDBJ whole genome shotgun (WGS) entry which is preliminary data.</text>
</comment>
<accession>A0A2W6AKS5</accession>
<comment type="function">
    <text evidence="10 12">Specifically methylates the N3 position of the uracil ring of uridine 1498 (m3U1498) in 16S rRNA. Acts on the fully assembled 30S ribosomal subunit.</text>
</comment>
<keyword evidence="5 12" id="KW-0963">Cytoplasm</keyword>
<keyword evidence="7 12" id="KW-0489">Methyltransferase</keyword>
<evidence type="ECO:0000256" key="11">
    <source>
        <dbReference type="ARBA" id="ARBA00047944"/>
    </source>
</evidence>
<dbReference type="Pfam" id="PF04452">
    <property type="entry name" value="Methyltrans_RNA"/>
    <property type="match status" value="1"/>
</dbReference>
<gene>
    <name evidence="14" type="ORF">DLM65_13385</name>
</gene>
<organism evidence="14 15">
    <name type="scientific">Candidatus Aeolococcus gillhamiae</name>
    <dbReference type="NCBI Taxonomy" id="3127015"/>
    <lineage>
        <taxon>Bacteria</taxon>
        <taxon>Bacillati</taxon>
        <taxon>Candidatus Dormiibacterota</taxon>
        <taxon>Candidatus Dormibacteria</taxon>
        <taxon>Candidatus Aeolococcales</taxon>
        <taxon>Candidatus Aeolococcaceae</taxon>
        <taxon>Candidatus Aeolococcus</taxon>
    </lineage>
</organism>
<feature type="domain" description="Ribosomal RNA small subunit methyltransferase E methyltransferase" evidence="13">
    <location>
        <begin position="85"/>
        <end position="244"/>
    </location>
</feature>
<evidence type="ECO:0000256" key="2">
    <source>
        <dbReference type="ARBA" id="ARBA00005528"/>
    </source>
</evidence>
<evidence type="ECO:0000256" key="9">
    <source>
        <dbReference type="ARBA" id="ARBA00022691"/>
    </source>
</evidence>
<evidence type="ECO:0000256" key="8">
    <source>
        <dbReference type="ARBA" id="ARBA00022679"/>
    </source>
</evidence>
<evidence type="ECO:0000259" key="13">
    <source>
        <dbReference type="Pfam" id="PF04452"/>
    </source>
</evidence>
<evidence type="ECO:0000256" key="5">
    <source>
        <dbReference type="ARBA" id="ARBA00022490"/>
    </source>
</evidence>
<evidence type="ECO:0000256" key="4">
    <source>
        <dbReference type="ARBA" id="ARBA00013673"/>
    </source>
</evidence>
<reference evidence="14 15" key="1">
    <citation type="journal article" date="2017" name="Nature">
        <title>Atmospheric trace gases support primary production in Antarctic desert surface soil.</title>
        <authorList>
            <person name="Ji M."/>
            <person name="Greening C."/>
            <person name="Vanwonterghem I."/>
            <person name="Carere C.R."/>
            <person name="Bay S.K."/>
            <person name="Steen J.A."/>
            <person name="Montgomery K."/>
            <person name="Lines T."/>
            <person name="Beardall J."/>
            <person name="van Dorst J."/>
            <person name="Snape I."/>
            <person name="Stott M.B."/>
            <person name="Hugenholtz P."/>
            <person name="Ferrari B.C."/>
        </authorList>
    </citation>
    <scope>NUCLEOTIDE SEQUENCE [LARGE SCALE GENOMIC DNA]</scope>
    <source>
        <strain evidence="14">RRmetagenome_bin12</strain>
    </source>
</reference>
<dbReference type="NCBIfam" id="TIGR00046">
    <property type="entry name" value="RsmE family RNA methyltransferase"/>
    <property type="match status" value="1"/>
</dbReference>
<comment type="catalytic activity">
    <reaction evidence="11 12">
        <text>uridine(1498) in 16S rRNA + S-adenosyl-L-methionine = N(3)-methyluridine(1498) in 16S rRNA + S-adenosyl-L-homocysteine + H(+)</text>
        <dbReference type="Rhea" id="RHEA:42920"/>
        <dbReference type="Rhea" id="RHEA-COMP:10283"/>
        <dbReference type="Rhea" id="RHEA-COMP:10284"/>
        <dbReference type="ChEBI" id="CHEBI:15378"/>
        <dbReference type="ChEBI" id="CHEBI:57856"/>
        <dbReference type="ChEBI" id="CHEBI:59789"/>
        <dbReference type="ChEBI" id="CHEBI:65315"/>
        <dbReference type="ChEBI" id="CHEBI:74502"/>
        <dbReference type="EC" id="2.1.1.193"/>
    </reaction>
</comment>
<evidence type="ECO:0000256" key="7">
    <source>
        <dbReference type="ARBA" id="ARBA00022603"/>
    </source>
</evidence>
<dbReference type="EC" id="2.1.1.193" evidence="3 12"/>
<proteinExistence type="inferred from homology"/>
<protein>
    <recommendedName>
        <fullName evidence="4 12">Ribosomal RNA small subunit methyltransferase E</fullName>
        <ecNumber evidence="3 12">2.1.1.193</ecNumber>
    </recommendedName>
</protein>
<comment type="subcellular location">
    <subcellularLocation>
        <location evidence="1 12">Cytoplasm</location>
    </subcellularLocation>
</comment>
<dbReference type="EMBL" id="QHBU01000263">
    <property type="protein sequence ID" value="PZR78321.1"/>
    <property type="molecule type" value="Genomic_DNA"/>
</dbReference>
<keyword evidence="6 12" id="KW-0698">rRNA processing</keyword>
<evidence type="ECO:0000313" key="14">
    <source>
        <dbReference type="EMBL" id="PZR78321.1"/>
    </source>
</evidence>
<sequence>MTAGAENSPMPQRFFVNGGDIAGDGLVMEGAVANHIARSLRMHSGDSIVVVDDLNREHGVLLRSVRPERIEGEVSWTRPVTGEPTLRITVVQALPRERMEDCVDLLVEVGAAEIRPVITERVVTRAPGDRIPNRVHRWQAVATESAQLAGRGSIPRVHSPVALADALAALDNGTRVLACTFDAEQSLAALDVDSDSPLALCVGPEGGFGAGDLETLRQAGAQTVHMGARILRTRYASAVGCALLLARSGDLADAVAAAPAP</sequence>
<dbReference type="InterPro" id="IPR029026">
    <property type="entry name" value="tRNA_m1G_MTases_N"/>
</dbReference>
<dbReference type="InterPro" id="IPR046886">
    <property type="entry name" value="RsmE_MTase_dom"/>
</dbReference>
<dbReference type="GO" id="GO:0070042">
    <property type="term" value="F:rRNA (uridine-N3-)-methyltransferase activity"/>
    <property type="evidence" value="ECO:0007669"/>
    <property type="project" value="TreeGrafter"/>
</dbReference>
<evidence type="ECO:0000256" key="3">
    <source>
        <dbReference type="ARBA" id="ARBA00012328"/>
    </source>
</evidence>
<dbReference type="InterPro" id="IPR015947">
    <property type="entry name" value="PUA-like_sf"/>
</dbReference>
<evidence type="ECO:0000256" key="6">
    <source>
        <dbReference type="ARBA" id="ARBA00022552"/>
    </source>
</evidence>
<dbReference type="InterPro" id="IPR006700">
    <property type="entry name" value="RsmE"/>
</dbReference>
<dbReference type="SUPFAM" id="SSF88697">
    <property type="entry name" value="PUA domain-like"/>
    <property type="match status" value="1"/>
</dbReference>
<keyword evidence="8 12" id="KW-0808">Transferase</keyword>
<evidence type="ECO:0000313" key="15">
    <source>
        <dbReference type="Proteomes" id="UP000248724"/>
    </source>
</evidence>
<dbReference type="GO" id="GO:0070475">
    <property type="term" value="P:rRNA base methylation"/>
    <property type="evidence" value="ECO:0007669"/>
    <property type="project" value="TreeGrafter"/>
</dbReference>
<evidence type="ECO:0000256" key="1">
    <source>
        <dbReference type="ARBA" id="ARBA00004496"/>
    </source>
</evidence>
<dbReference type="GO" id="GO:0005737">
    <property type="term" value="C:cytoplasm"/>
    <property type="evidence" value="ECO:0007669"/>
    <property type="project" value="UniProtKB-SubCell"/>
</dbReference>
<comment type="similarity">
    <text evidence="2 12">Belongs to the RNA methyltransferase RsmE family.</text>
</comment>
<dbReference type="PIRSF" id="PIRSF015601">
    <property type="entry name" value="MTase_slr0722"/>
    <property type="match status" value="1"/>
</dbReference>
<dbReference type="InterPro" id="IPR029028">
    <property type="entry name" value="Alpha/beta_knot_MTases"/>
</dbReference>
<dbReference type="AlphaFoldDB" id="A0A2W6AKS5"/>
<dbReference type="PANTHER" id="PTHR30027:SF3">
    <property type="entry name" value="16S RRNA (URACIL(1498)-N(3))-METHYLTRANSFERASE"/>
    <property type="match status" value="1"/>
</dbReference>
<evidence type="ECO:0000256" key="12">
    <source>
        <dbReference type="PIRNR" id="PIRNR015601"/>
    </source>
</evidence>
<dbReference type="PANTHER" id="PTHR30027">
    <property type="entry name" value="RIBOSOMAL RNA SMALL SUBUNIT METHYLTRANSFERASE E"/>
    <property type="match status" value="1"/>
</dbReference>
<name>A0A2W6AKS5_9BACT</name>
<keyword evidence="9 12" id="KW-0949">S-adenosyl-L-methionine</keyword>
<dbReference type="SUPFAM" id="SSF75217">
    <property type="entry name" value="alpha/beta knot"/>
    <property type="match status" value="1"/>
</dbReference>
<dbReference type="CDD" id="cd18084">
    <property type="entry name" value="RsmE-like"/>
    <property type="match status" value="1"/>
</dbReference>
<evidence type="ECO:0000256" key="10">
    <source>
        <dbReference type="ARBA" id="ARBA00025699"/>
    </source>
</evidence>
<dbReference type="Gene3D" id="3.40.1280.10">
    <property type="match status" value="1"/>
</dbReference>
<dbReference type="Proteomes" id="UP000248724">
    <property type="component" value="Unassembled WGS sequence"/>
</dbReference>